<reference evidence="11 12" key="1">
    <citation type="submission" date="2018-05" db="EMBL/GenBank/DDBJ databases">
        <title>Draft Genome Sequences for a Diverse set of 7 Haemophilus Species.</title>
        <authorList>
            <person name="Nichols M."/>
            <person name="Topaz N."/>
            <person name="Wang X."/>
            <person name="Wang X."/>
            <person name="Boxrud D."/>
        </authorList>
    </citation>
    <scope>NUCLEOTIDE SEQUENCE [LARGE SCALE GENOMIC DNA]</scope>
    <source>
        <strain evidence="11 12">C2002001239</strain>
    </source>
</reference>
<evidence type="ECO:0000256" key="2">
    <source>
        <dbReference type="ARBA" id="ARBA00022448"/>
    </source>
</evidence>
<keyword evidence="7 9" id="KW-0472">Membrane</keyword>
<feature type="transmembrane region" description="Helical" evidence="9">
    <location>
        <begin position="158"/>
        <end position="176"/>
    </location>
</feature>
<dbReference type="InterPro" id="IPR025966">
    <property type="entry name" value="OppC_N"/>
</dbReference>
<comment type="similarity">
    <text evidence="8">Belongs to the binding-protein-dependent transport system permease family. OppBC subfamily.</text>
</comment>
<evidence type="ECO:0000256" key="3">
    <source>
        <dbReference type="ARBA" id="ARBA00022475"/>
    </source>
</evidence>
<dbReference type="GO" id="GO:0055085">
    <property type="term" value="P:transmembrane transport"/>
    <property type="evidence" value="ECO:0007669"/>
    <property type="project" value="InterPro"/>
</dbReference>
<organism evidence="11 12">
    <name type="scientific">Haemophilus sputorum</name>
    <dbReference type="NCBI Taxonomy" id="1078480"/>
    <lineage>
        <taxon>Bacteria</taxon>
        <taxon>Pseudomonadati</taxon>
        <taxon>Pseudomonadota</taxon>
        <taxon>Gammaproteobacteria</taxon>
        <taxon>Pasteurellales</taxon>
        <taxon>Pasteurellaceae</taxon>
        <taxon>Haemophilus</taxon>
    </lineage>
</organism>
<evidence type="ECO:0000313" key="11">
    <source>
        <dbReference type="EMBL" id="RDE73973.1"/>
    </source>
</evidence>
<keyword evidence="4" id="KW-0997">Cell inner membrane</keyword>
<evidence type="ECO:0000259" key="10">
    <source>
        <dbReference type="PROSITE" id="PS50928"/>
    </source>
</evidence>
<dbReference type="InterPro" id="IPR035906">
    <property type="entry name" value="MetI-like_sf"/>
</dbReference>
<name>A0A369YJC5_9PAST</name>
<keyword evidence="6 9" id="KW-1133">Transmembrane helix</keyword>
<feature type="domain" description="ABC transmembrane type-1" evidence="10">
    <location>
        <begin position="97"/>
        <end position="282"/>
    </location>
</feature>
<dbReference type="GO" id="GO:0005886">
    <property type="term" value="C:plasma membrane"/>
    <property type="evidence" value="ECO:0007669"/>
    <property type="project" value="UniProtKB-SubCell"/>
</dbReference>
<protein>
    <submittedName>
        <fullName evidence="11">ABC transporter permease subunit</fullName>
    </submittedName>
</protein>
<keyword evidence="5 9" id="KW-0812">Transmembrane</keyword>
<evidence type="ECO:0000256" key="6">
    <source>
        <dbReference type="ARBA" id="ARBA00022989"/>
    </source>
</evidence>
<dbReference type="EMBL" id="QEPN01000001">
    <property type="protein sequence ID" value="RDE73973.1"/>
    <property type="molecule type" value="Genomic_DNA"/>
</dbReference>
<feature type="transmembrane region" description="Helical" evidence="9">
    <location>
        <begin position="259"/>
        <end position="281"/>
    </location>
</feature>
<dbReference type="InterPro" id="IPR000515">
    <property type="entry name" value="MetI-like"/>
</dbReference>
<dbReference type="Gene3D" id="1.10.3720.10">
    <property type="entry name" value="MetI-like"/>
    <property type="match status" value="1"/>
</dbReference>
<feature type="transmembrane region" description="Helical" evidence="9">
    <location>
        <begin position="221"/>
        <end position="239"/>
    </location>
</feature>
<dbReference type="AlphaFoldDB" id="A0A369YJC5"/>
<sequence>MYKEPEQFRDTQYFKAFWQQMRKDKVALISFYLFLALLFLVFFGHIISPYSSEQQFVGLELLPPSWDKTGQVSHFFGTDDLGRDIFSRVLYGFYYTFGGALLITSCVVIIGGAIGVFVGLNRTTSLSLLGQLFDTLLFMPALLSSIIIASLMEPSLPNAMIAVFFATLPHFIHRIYQATQSELMREYVITLKLDGATNKMLIKEVIIPNLIVVVVRESTSVLMFTVLDITALSFISLGAKSLTPEWGGMIKEAFELIYIAPWTVMVPGAVITLVILIVSVLGRGVVRVLEKYRHTA</sequence>
<comment type="caution">
    <text evidence="11">The sequence shown here is derived from an EMBL/GenBank/DDBJ whole genome shotgun (WGS) entry which is preliminary data.</text>
</comment>
<keyword evidence="3" id="KW-1003">Cell membrane</keyword>
<dbReference type="SUPFAM" id="SSF161098">
    <property type="entry name" value="MetI-like"/>
    <property type="match status" value="1"/>
</dbReference>
<evidence type="ECO:0000256" key="5">
    <source>
        <dbReference type="ARBA" id="ARBA00022692"/>
    </source>
</evidence>
<dbReference type="CDD" id="cd06261">
    <property type="entry name" value="TM_PBP2"/>
    <property type="match status" value="1"/>
</dbReference>
<dbReference type="STRING" id="1035839.GCA_000238795_01662"/>
<evidence type="ECO:0000256" key="1">
    <source>
        <dbReference type="ARBA" id="ARBA00004429"/>
    </source>
</evidence>
<dbReference type="PROSITE" id="PS50928">
    <property type="entry name" value="ABC_TM1"/>
    <property type="match status" value="1"/>
</dbReference>
<evidence type="ECO:0000256" key="4">
    <source>
        <dbReference type="ARBA" id="ARBA00022519"/>
    </source>
</evidence>
<dbReference type="InterPro" id="IPR050366">
    <property type="entry name" value="BP-dependent_transpt_permease"/>
</dbReference>
<evidence type="ECO:0000313" key="12">
    <source>
        <dbReference type="Proteomes" id="UP000253872"/>
    </source>
</evidence>
<evidence type="ECO:0000256" key="7">
    <source>
        <dbReference type="ARBA" id="ARBA00023136"/>
    </source>
</evidence>
<dbReference type="RefSeq" id="WP_111401803.1">
    <property type="nucleotide sequence ID" value="NZ_QEPN01000001.1"/>
</dbReference>
<dbReference type="Pfam" id="PF12911">
    <property type="entry name" value="OppC_N"/>
    <property type="match status" value="1"/>
</dbReference>
<dbReference type="Proteomes" id="UP000253872">
    <property type="component" value="Unassembled WGS sequence"/>
</dbReference>
<comment type="subcellular location">
    <subcellularLocation>
        <location evidence="1">Cell inner membrane</location>
        <topology evidence="1">Multi-pass membrane protein</topology>
    </subcellularLocation>
    <subcellularLocation>
        <location evidence="9">Cell membrane</location>
        <topology evidence="9">Multi-pass membrane protein</topology>
    </subcellularLocation>
</comment>
<feature type="transmembrane region" description="Helical" evidence="9">
    <location>
        <begin position="132"/>
        <end position="152"/>
    </location>
</feature>
<feature type="transmembrane region" description="Helical" evidence="9">
    <location>
        <begin position="26"/>
        <end position="47"/>
    </location>
</feature>
<dbReference type="Pfam" id="PF00528">
    <property type="entry name" value="BPD_transp_1"/>
    <property type="match status" value="1"/>
</dbReference>
<feature type="transmembrane region" description="Helical" evidence="9">
    <location>
        <begin position="93"/>
        <end position="120"/>
    </location>
</feature>
<dbReference type="PANTHER" id="PTHR43386">
    <property type="entry name" value="OLIGOPEPTIDE TRANSPORT SYSTEM PERMEASE PROTEIN APPC"/>
    <property type="match status" value="1"/>
</dbReference>
<keyword evidence="2 9" id="KW-0813">Transport</keyword>
<gene>
    <name evidence="11" type="ORF">DPV93_02110</name>
</gene>
<accession>A0A369YJC5</accession>
<evidence type="ECO:0000256" key="8">
    <source>
        <dbReference type="ARBA" id="ARBA00024202"/>
    </source>
</evidence>
<proteinExistence type="inferred from homology"/>
<dbReference type="PANTHER" id="PTHR43386:SF5">
    <property type="entry name" value="PUTRESCINE EXPORT SYSTEM PERMEASE PROTEIN SAPC"/>
    <property type="match status" value="1"/>
</dbReference>
<evidence type="ECO:0000256" key="9">
    <source>
        <dbReference type="RuleBase" id="RU363032"/>
    </source>
</evidence>